<keyword evidence="5" id="KW-1185">Reference proteome</keyword>
<evidence type="ECO:0000259" key="3">
    <source>
        <dbReference type="Pfam" id="PF24008"/>
    </source>
</evidence>
<feature type="region of interest" description="Disordered" evidence="1">
    <location>
        <begin position="122"/>
        <end position="142"/>
    </location>
</feature>
<dbReference type="EMBL" id="JAGGLC010000001">
    <property type="protein sequence ID" value="MBP1985559.1"/>
    <property type="molecule type" value="Genomic_DNA"/>
</dbReference>
<feature type="region of interest" description="Disordered" evidence="1">
    <location>
        <begin position="1"/>
        <end position="60"/>
    </location>
</feature>
<dbReference type="Proteomes" id="UP000823736">
    <property type="component" value="Unassembled WGS sequence"/>
</dbReference>
<proteinExistence type="predicted"/>
<evidence type="ECO:0000256" key="1">
    <source>
        <dbReference type="SAM" id="MobiDB-lite"/>
    </source>
</evidence>
<feature type="domain" description="DUF7322" evidence="3">
    <location>
        <begin position="58"/>
        <end position="117"/>
    </location>
</feature>
<dbReference type="OrthoDB" id="170744at2157"/>
<name>A0A8T4GRU2_9EURY</name>
<dbReference type="RefSeq" id="WP_209489274.1">
    <property type="nucleotide sequence ID" value="NZ_JAGGLC010000001.1"/>
</dbReference>
<dbReference type="Pfam" id="PF24008">
    <property type="entry name" value="DUF7322"/>
    <property type="match status" value="1"/>
</dbReference>
<dbReference type="InterPro" id="IPR055746">
    <property type="entry name" value="DUF7322"/>
</dbReference>
<feature type="compositionally biased region" description="Acidic residues" evidence="1">
    <location>
        <begin position="50"/>
        <end position="60"/>
    </location>
</feature>
<gene>
    <name evidence="4" type="ORF">J2753_000032</name>
</gene>
<organism evidence="4 5">
    <name type="scientific">Halolamina salifodinae</name>
    <dbReference type="NCBI Taxonomy" id="1202767"/>
    <lineage>
        <taxon>Archaea</taxon>
        <taxon>Methanobacteriati</taxon>
        <taxon>Methanobacteriota</taxon>
        <taxon>Stenosarchaea group</taxon>
        <taxon>Halobacteria</taxon>
        <taxon>Halobacteriales</taxon>
        <taxon>Haloferacaceae</taxon>
    </lineage>
</organism>
<keyword evidence="2" id="KW-0812">Transmembrane</keyword>
<protein>
    <recommendedName>
        <fullName evidence="3">DUF7322 domain-containing protein</fullName>
    </recommendedName>
</protein>
<evidence type="ECO:0000256" key="2">
    <source>
        <dbReference type="SAM" id="Phobius"/>
    </source>
</evidence>
<keyword evidence="2" id="KW-1133">Transmembrane helix</keyword>
<feature type="transmembrane region" description="Helical" evidence="2">
    <location>
        <begin position="95"/>
        <end position="115"/>
    </location>
</feature>
<comment type="caution">
    <text evidence="4">The sequence shown here is derived from an EMBL/GenBank/DDBJ whole genome shotgun (WGS) entry which is preliminary data.</text>
</comment>
<feature type="transmembrane region" description="Helical" evidence="2">
    <location>
        <begin position="66"/>
        <end position="88"/>
    </location>
</feature>
<accession>A0A8T4GRU2</accession>
<dbReference type="AlphaFoldDB" id="A0A8T4GRU2"/>
<evidence type="ECO:0000313" key="4">
    <source>
        <dbReference type="EMBL" id="MBP1985559.1"/>
    </source>
</evidence>
<evidence type="ECO:0000313" key="5">
    <source>
        <dbReference type="Proteomes" id="UP000823736"/>
    </source>
</evidence>
<sequence length="142" mass="14658">MSDDDPVESFVEGSVEPFGEEEADEYTGPKARDMEAELRARTGSSTGGADDADEAAMEADPETARAFWSAVIYVNAGILLMALGPVVYALRGRALVSVALVAAGVAALVRAYTVYRAFDADDGEDGGDNEAGDASAADDADA</sequence>
<keyword evidence="2" id="KW-0472">Membrane</keyword>
<reference evidence="4" key="1">
    <citation type="submission" date="2021-03" db="EMBL/GenBank/DDBJ databases">
        <title>Genomic Encyclopedia of Type Strains, Phase IV (KMG-IV): sequencing the most valuable type-strain genomes for metagenomic binning, comparative biology and taxonomic classification.</title>
        <authorList>
            <person name="Goeker M."/>
        </authorList>
    </citation>
    <scope>NUCLEOTIDE SEQUENCE</scope>
    <source>
        <strain evidence="4">DSM 26232</strain>
    </source>
</reference>
<feature type="compositionally biased region" description="Basic and acidic residues" evidence="1">
    <location>
        <begin position="30"/>
        <end position="40"/>
    </location>
</feature>